<accession>A0A9X0A7M9</accession>
<protein>
    <submittedName>
        <fullName evidence="1">Uncharacterized protein</fullName>
    </submittedName>
</protein>
<evidence type="ECO:0000313" key="2">
    <source>
        <dbReference type="Proteomes" id="UP001163046"/>
    </source>
</evidence>
<reference evidence="1" key="1">
    <citation type="submission" date="2023-01" db="EMBL/GenBank/DDBJ databases">
        <title>Genome assembly of the deep-sea coral Lophelia pertusa.</title>
        <authorList>
            <person name="Herrera S."/>
            <person name="Cordes E."/>
        </authorList>
    </citation>
    <scope>NUCLEOTIDE SEQUENCE</scope>
    <source>
        <strain evidence="1">USNM1676648</strain>
        <tissue evidence="1">Polyp</tissue>
    </source>
</reference>
<dbReference type="OrthoDB" id="5341873at2759"/>
<name>A0A9X0A7M9_9CNID</name>
<gene>
    <name evidence="1" type="ORF">OS493_000656</name>
</gene>
<proteinExistence type="predicted"/>
<keyword evidence="2" id="KW-1185">Reference proteome</keyword>
<evidence type="ECO:0000313" key="1">
    <source>
        <dbReference type="EMBL" id="KAJ7394822.1"/>
    </source>
</evidence>
<comment type="caution">
    <text evidence="1">The sequence shown here is derived from an EMBL/GenBank/DDBJ whole genome shotgun (WGS) entry which is preliminary data.</text>
</comment>
<dbReference type="EMBL" id="MU825396">
    <property type="protein sequence ID" value="KAJ7394822.1"/>
    <property type="molecule type" value="Genomic_DNA"/>
</dbReference>
<dbReference type="Proteomes" id="UP001163046">
    <property type="component" value="Unassembled WGS sequence"/>
</dbReference>
<sequence length="135" mass="15244">MATVDPVCSCKELTCKDILGSKILLADLEKCKKNELKFWLQCRGLKCRSADTRAELVSQVRQNLDKNLPLVDPDPGKCYTRAKNAKCVLCCTEDVQNTSDIQQPEEQVTYIDGNWSTDTSDLPKSVFFHKHCRAC</sequence>
<organism evidence="1 2">
    <name type="scientific">Desmophyllum pertusum</name>
    <dbReference type="NCBI Taxonomy" id="174260"/>
    <lineage>
        <taxon>Eukaryota</taxon>
        <taxon>Metazoa</taxon>
        <taxon>Cnidaria</taxon>
        <taxon>Anthozoa</taxon>
        <taxon>Hexacorallia</taxon>
        <taxon>Scleractinia</taxon>
        <taxon>Caryophylliina</taxon>
        <taxon>Caryophylliidae</taxon>
        <taxon>Desmophyllum</taxon>
    </lineage>
</organism>
<dbReference type="AlphaFoldDB" id="A0A9X0A7M9"/>